<dbReference type="InterPro" id="IPR011050">
    <property type="entry name" value="Pectin_lyase_fold/virulence"/>
</dbReference>
<accession>D8RJ84</accession>
<evidence type="ECO:0000256" key="3">
    <source>
        <dbReference type="ARBA" id="ARBA00013229"/>
    </source>
</evidence>
<dbReference type="EMBL" id="GL377581">
    <property type="protein sequence ID" value="EFJ27669.1"/>
    <property type="molecule type" value="Genomic_DNA"/>
</dbReference>
<dbReference type="KEGG" id="smo:SELMODRAFT_94715"/>
<evidence type="ECO:0000256" key="1">
    <source>
        <dbReference type="ARBA" id="ARBA00005184"/>
    </source>
</evidence>
<proteinExistence type="inferred from homology"/>
<evidence type="ECO:0000313" key="9">
    <source>
        <dbReference type="EMBL" id="EFJ27669.1"/>
    </source>
</evidence>
<dbReference type="Proteomes" id="UP000001514">
    <property type="component" value="Unassembled WGS sequence"/>
</dbReference>
<dbReference type="UniPathway" id="UPA00545">
    <property type="reaction ID" value="UER00823"/>
</dbReference>
<dbReference type="AlphaFoldDB" id="D8RJ84"/>
<name>D8RJ84_SELML</name>
<dbReference type="InterPro" id="IPR000070">
    <property type="entry name" value="Pectinesterase_cat"/>
</dbReference>
<feature type="chain" id="PRO_5011116665" description="pectinesterase" evidence="7">
    <location>
        <begin position="26"/>
        <end position="361"/>
    </location>
</feature>
<sequence>MLKPYLLFLLFGFLILSVHYRGCLGRREDDDDDDDNHDDRDNDGGDDDDTELPPREALSRANSDKVKLYVGPDEEYKTITEAINAVPLQNKQRYIINVAAGVYREKIIIPATKDFITLVGNPDAKFSTVIVFNGNTNNSVKTFNTSTFAVEANFFVAQYITFKNDAPFAYSGAVGGQAVALRVSGEYAAFYDCFITSSQDTLYDQKGRHYYKRSYIQGNVDFIFGQGRALFEDCLIISNARSKSGSITAQSKFNATLDSGYSIYNSYIGGTGLVHLGRPWKEYASVVFVNNYLDEVVNPTGWDQWAYNPAAGTAFFAEHGNFGPGADSTRRVNWIKQLTSDQAYEYSDIKFIDGQDWLYLE</sequence>
<dbReference type="STRING" id="88036.D8RJ84"/>
<dbReference type="InParanoid" id="D8RJ84"/>
<protein>
    <recommendedName>
        <fullName evidence="3">pectinesterase</fullName>
        <ecNumber evidence="3">3.1.1.11</ecNumber>
    </recommendedName>
</protein>
<dbReference type="HOGENOM" id="CLU_012243_3_3_1"/>
<dbReference type="OMA" id="PXIVLIG"/>
<dbReference type="GO" id="GO:0042545">
    <property type="term" value="P:cell wall modification"/>
    <property type="evidence" value="ECO:0007669"/>
    <property type="project" value="InterPro"/>
</dbReference>
<evidence type="ECO:0000256" key="6">
    <source>
        <dbReference type="SAM" id="MobiDB-lite"/>
    </source>
</evidence>
<dbReference type="PANTHER" id="PTHR31321:SF126">
    <property type="entry name" value="PECTINESTERASE"/>
    <property type="match status" value="1"/>
</dbReference>
<dbReference type="SUPFAM" id="SSF51126">
    <property type="entry name" value="Pectin lyase-like"/>
    <property type="match status" value="1"/>
</dbReference>
<evidence type="ECO:0000256" key="2">
    <source>
        <dbReference type="ARBA" id="ARBA00008891"/>
    </source>
</evidence>
<comment type="pathway">
    <text evidence="1">Glycan metabolism; pectin degradation; 2-dehydro-3-deoxy-D-gluconate from pectin: step 1/5.</text>
</comment>
<feature type="signal peptide" evidence="7">
    <location>
        <begin position="1"/>
        <end position="25"/>
    </location>
</feature>
<evidence type="ECO:0000313" key="10">
    <source>
        <dbReference type="Proteomes" id="UP000001514"/>
    </source>
</evidence>
<evidence type="ECO:0000256" key="7">
    <source>
        <dbReference type="SAM" id="SignalP"/>
    </source>
</evidence>
<dbReference type="Gramene" id="EFJ27669">
    <property type="protein sequence ID" value="EFJ27669"/>
    <property type="gene ID" value="SELMODRAFT_94715"/>
</dbReference>
<keyword evidence="10" id="KW-1185">Reference proteome</keyword>
<dbReference type="Pfam" id="PF01095">
    <property type="entry name" value="Pectinesterase"/>
    <property type="match status" value="1"/>
</dbReference>
<gene>
    <name evidence="9" type="ORF">SELMODRAFT_94715</name>
</gene>
<dbReference type="InterPro" id="IPR012334">
    <property type="entry name" value="Pectin_lyas_fold"/>
</dbReference>
<dbReference type="GO" id="GO:0030599">
    <property type="term" value="F:pectinesterase activity"/>
    <property type="evidence" value="ECO:0000318"/>
    <property type="project" value="GO_Central"/>
</dbReference>
<dbReference type="Gene3D" id="2.160.20.10">
    <property type="entry name" value="Single-stranded right-handed beta-helix, Pectin lyase-like"/>
    <property type="match status" value="1"/>
</dbReference>
<dbReference type="eggNOG" id="ENOG502QTUS">
    <property type="taxonomic scope" value="Eukaryota"/>
</dbReference>
<reference evidence="9 10" key="1">
    <citation type="journal article" date="2011" name="Science">
        <title>The Selaginella genome identifies genetic changes associated with the evolution of vascular plants.</title>
        <authorList>
            <person name="Banks J.A."/>
            <person name="Nishiyama T."/>
            <person name="Hasebe M."/>
            <person name="Bowman J.L."/>
            <person name="Gribskov M."/>
            <person name="dePamphilis C."/>
            <person name="Albert V.A."/>
            <person name="Aono N."/>
            <person name="Aoyama T."/>
            <person name="Ambrose B.A."/>
            <person name="Ashton N.W."/>
            <person name="Axtell M.J."/>
            <person name="Barker E."/>
            <person name="Barker M.S."/>
            <person name="Bennetzen J.L."/>
            <person name="Bonawitz N.D."/>
            <person name="Chapple C."/>
            <person name="Cheng C."/>
            <person name="Correa L.G."/>
            <person name="Dacre M."/>
            <person name="DeBarry J."/>
            <person name="Dreyer I."/>
            <person name="Elias M."/>
            <person name="Engstrom E.M."/>
            <person name="Estelle M."/>
            <person name="Feng L."/>
            <person name="Finet C."/>
            <person name="Floyd S.K."/>
            <person name="Frommer W.B."/>
            <person name="Fujita T."/>
            <person name="Gramzow L."/>
            <person name="Gutensohn M."/>
            <person name="Harholt J."/>
            <person name="Hattori M."/>
            <person name="Heyl A."/>
            <person name="Hirai T."/>
            <person name="Hiwatashi Y."/>
            <person name="Ishikawa M."/>
            <person name="Iwata M."/>
            <person name="Karol K.G."/>
            <person name="Koehler B."/>
            <person name="Kolukisaoglu U."/>
            <person name="Kubo M."/>
            <person name="Kurata T."/>
            <person name="Lalonde S."/>
            <person name="Li K."/>
            <person name="Li Y."/>
            <person name="Litt A."/>
            <person name="Lyons E."/>
            <person name="Manning G."/>
            <person name="Maruyama T."/>
            <person name="Michael T.P."/>
            <person name="Mikami K."/>
            <person name="Miyazaki S."/>
            <person name="Morinaga S."/>
            <person name="Murata T."/>
            <person name="Mueller-Roeber B."/>
            <person name="Nelson D.R."/>
            <person name="Obara M."/>
            <person name="Oguri Y."/>
            <person name="Olmstead R.G."/>
            <person name="Onodera N."/>
            <person name="Petersen B.L."/>
            <person name="Pils B."/>
            <person name="Prigge M."/>
            <person name="Rensing S.A."/>
            <person name="Riano-Pachon D.M."/>
            <person name="Roberts A.W."/>
            <person name="Sato Y."/>
            <person name="Scheller H.V."/>
            <person name="Schulz B."/>
            <person name="Schulz C."/>
            <person name="Shakirov E.V."/>
            <person name="Shibagaki N."/>
            <person name="Shinohara N."/>
            <person name="Shippen D.E."/>
            <person name="Soerensen I."/>
            <person name="Sotooka R."/>
            <person name="Sugimoto N."/>
            <person name="Sugita M."/>
            <person name="Sumikawa N."/>
            <person name="Tanurdzic M."/>
            <person name="Theissen G."/>
            <person name="Ulvskov P."/>
            <person name="Wakazuki S."/>
            <person name="Weng J.K."/>
            <person name="Willats W.W."/>
            <person name="Wipf D."/>
            <person name="Wolf P.G."/>
            <person name="Yang L."/>
            <person name="Zimmer A.D."/>
            <person name="Zhu Q."/>
            <person name="Mitros T."/>
            <person name="Hellsten U."/>
            <person name="Loque D."/>
            <person name="Otillar R."/>
            <person name="Salamov A."/>
            <person name="Schmutz J."/>
            <person name="Shapiro H."/>
            <person name="Lindquist E."/>
            <person name="Lucas S."/>
            <person name="Rokhsar D."/>
            <person name="Grigoriev I.V."/>
        </authorList>
    </citation>
    <scope>NUCLEOTIDE SEQUENCE [LARGE SCALE GENOMIC DNA]</scope>
</reference>
<feature type="domain" description="Pectinesterase catalytic" evidence="8">
    <location>
        <begin position="74"/>
        <end position="354"/>
    </location>
</feature>
<evidence type="ECO:0000256" key="4">
    <source>
        <dbReference type="ARBA" id="ARBA00022801"/>
    </source>
</evidence>
<evidence type="ECO:0000259" key="8">
    <source>
        <dbReference type="Pfam" id="PF01095"/>
    </source>
</evidence>
<organism evidence="10">
    <name type="scientific">Selaginella moellendorffii</name>
    <name type="common">Spikemoss</name>
    <dbReference type="NCBI Taxonomy" id="88036"/>
    <lineage>
        <taxon>Eukaryota</taxon>
        <taxon>Viridiplantae</taxon>
        <taxon>Streptophyta</taxon>
        <taxon>Embryophyta</taxon>
        <taxon>Tracheophyta</taxon>
        <taxon>Lycopodiopsida</taxon>
        <taxon>Selaginellales</taxon>
        <taxon>Selaginellaceae</taxon>
        <taxon>Selaginella</taxon>
    </lineage>
</organism>
<keyword evidence="5" id="KW-0063">Aspartyl esterase</keyword>
<keyword evidence="7" id="KW-0732">Signal</keyword>
<dbReference type="GO" id="GO:0045490">
    <property type="term" value="P:pectin catabolic process"/>
    <property type="evidence" value="ECO:0000318"/>
    <property type="project" value="GO_Central"/>
</dbReference>
<comment type="similarity">
    <text evidence="2">Belongs to the pectinesterase family.</text>
</comment>
<dbReference type="EC" id="3.1.1.11" evidence="3"/>
<evidence type="ECO:0000256" key="5">
    <source>
        <dbReference type="ARBA" id="ARBA00023085"/>
    </source>
</evidence>
<keyword evidence="4" id="KW-0378">Hydrolase</keyword>
<dbReference type="PANTHER" id="PTHR31321">
    <property type="entry name" value="ACYL-COA THIOESTER HYDROLASE YBHC-RELATED"/>
    <property type="match status" value="1"/>
</dbReference>
<feature type="region of interest" description="Disordered" evidence="6">
    <location>
        <begin position="26"/>
        <end position="56"/>
    </location>
</feature>